<comment type="subcellular location">
    <subcellularLocation>
        <location evidence="1">Membrane</location>
    </subcellularLocation>
</comment>
<evidence type="ECO:0000256" key="1">
    <source>
        <dbReference type="ARBA" id="ARBA00004370"/>
    </source>
</evidence>
<dbReference type="AlphaFoldDB" id="A0A3E3IE80"/>
<comment type="caution">
    <text evidence="8">The sequence shown here is derived from an EMBL/GenBank/DDBJ whole genome shotgun (WGS) entry which is preliminary data.</text>
</comment>
<evidence type="ECO:0000313" key="10">
    <source>
        <dbReference type="Proteomes" id="UP000261166"/>
    </source>
</evidence>
<keyword evidence="3" id="KW-0808">Transferase</keyword>
<dbReference type="EMBL" id="QVLV01000004">
    <property type="protein sequence ID" value="RGE62602.1"/>
    <property type="molecule type" value="Genomic_DNA"/>
</dbReference>
<evidence type="ECO:0000259" key="6">
    <source>
        <dbReference type="PROSITE" id="PS50885"/>
    </source>
</evidence>
<dbReference type="InterPro" id="IPR003660">
    <property type="entry name" value="HAMP_dom"/>
</dbReference>
<dbReference type="Proteomes" id="UP000260812">
    <property type="component" value="Unassembled WGS sequence"/>
</dbReference>
<dbReference type="Gene3D" id="3.30.565.10">
    <property type="entry name" value="Histidine kinase-like ATPase, C-terminal domain"/>
    <property type="match status" value="1"/>
</dbReference>
<dbReference type="PANTHER" id="PTHR34220">
    <property type="entry name" value="SENSOR HISTIDINE KINASE YPDA"/>
    <property type="match status" value="1"/>
</dbReference>
<evidence type="ECO:0000313" key="9">
    <source>
        <dbReference type="Proteomes" id="UP000260812"/>
    </source>
</evidence>
<keyword evidence="9" id="KW-1185">Reference proteome</keyword>
<dbReference type="Pfam" id="PF02518">
    <property type="entry name" value="HATPase_c"/>
    <property type="match status" value="1"/>
</dbReference>
<feature type="transmembrane region" description="Helical" evidence="5">
    <location>
        <begin position="12"/>
        <end position="34"/>
    </location>
</feature>
<keyword evidence="5" id="KW-0472">Membrane</keyword>
<sequence>MFPNITKLQNRFFICYLLAVFIPIMLLSSMIYSYHSRQRTKDYITGKKNSLIIEQNYLESQLNSSSNYFNQLKSNYELQSLLKGIYASEREIVYVYNKQIYSLISSIFLYDSNISGVTLYTQNTNAANILNYFEPMSACPVYEDFQAELIDGFWKAEEEKDGAGFSFYIGFSNPPSAAFPGIVKLSYNHNIFSSCEADSPESSVYVFLNGRPIYRSNDAPEASACLEAHEQQLLAQTQADAPQVILDGKSRSIISAISLDNGIFHVIRVTPETGNIFSYQPFLLSLAISVLILGSASIIIFCLIFKPLKNIVRLSEHMNRQNSHTLSLYPGKISRDETGDLILSFNRMSERINELSESLLNNEIQLKNAQIEALQNQLNPHFFYGTLESIRMIAEANHQELISDIAYSFGNLMRYSLSREYLVPVSREIEMTRQYVSIQEKRLVNRFEISWDICELDDKWRCPKFALFNMVENVFSHNVSKCRSFIQAAVILKKDGDDLIITVKNTGPGIPPERLAHLRYLLEHPRERDTMTSENNGRGIFNINDRLRLFYGGDYRLDIDSEENVLTVCSVRICKHYNGF</sequence>
<gene>
    <name evidence="8" type="ORF">DWY69_26315</name>
    <name evidence="7" type="ORF">DXC51_08415</name>
</gene>
<dbReference type="GO" id="GO:0016020">
    <property type="term" value="C:membrane"/>
    <property type="evidence" value="ECO:0007669"/>
    <property type="project" value="UniProtKB-SubCell"/>
</dbReference>
<dbReference type="RefSeq" id="WP_025489367.1">
    <property type="nucleotide sequence ID" value="NZ_JBKVAZ010000010.1"/>
</dbReference>
<dbReference type="InterPro" id="IPR036890">
    <property type="entry name" value="HATPase_C_sf"/>
</dbReference>
<dbReference type="InterPro" id="IPR010559">
    <property type="entry name" value="Sig_transdc_His_kin_internal"/>
</dbReference>
<reference evidence="8 10" key="1">
    <citation type="submission" date="2018-08" db="EMBL/GenBank/DDBJ databases">
        <title>A genome reference for cultivated species of the human gut microbiota.</title>
        <authorList>
            <person name="Zou Y."/>
            <person name="Xue W."/>
            <person name="Luo G."/>
        </authorList>
    </citation>
    <scope>NUCLEOTIDE SEQUENCE [LARGE SCALE GENOMIC DNA]</scope>
    <source>
        <strain evidence="8 10">AF26-4BH</strain>
        <strain evidence="7">TF05-5AC</strain>
    </source>
</reference>
<feature type="domain" description="HAMP" evidence="6">
    <location>
        <begin position="304"/>
        <end position="357"/>
    </location>
</feature>
<dbReference type="Proteomes" id="UP000261166">
    <property type="component" value="Unassembled WGS sequence"/>
</dbReference>
<name>A0A3E3IE80_9FIRM</name>
<keyword evidence="5" id="KW-0812">Transmembrane</keyword>
<dbReference type="Gene3D" id="6.10.340.10">
    <property type="match status" value="1"/>
</dbReference>
<organism evidence="8 10">
    <name type="scientific">Eisenbergiella massiliensis</name>
    <dbReference type="NCBI Taxonomy" id="1720294"/>
    <lineage>
        <taxon>Bacteria</taxon>
        <taxon>Bacillati</taxon>
        <taxon>Bacillota</taxon>
        <taxon>Clostridia</taxon>
        <taxon>Lachnospirales</taxon>
        <taxon>Lachnospiraceae</taxon>
        <taxon>Eisenbergiella</taxon>
    </lineage>
</organism>
<evidence type="ECO:0000256" key="4">
    <source>
        <dbReference type="ARBA" id="ARBA00022777"/>
    </source>
</evidence>
<dbReference type="InterPro" id="IPR050640">
    <property type="entry name" value="Bact_2-comp_sensor_kinase"/>
</dbReference>
<evidence type="ECO:0000256" key="3">
    <source>
        <dbReference type="ARBA" id="ARBA00022679"/>
    </source>
</evidence>
<keyword evidence="4 8" id="KW-0418">Kinase</keyword>
<accession>A0A3E3IE80</accession>
<dbReference type="CDD" id="cd06225">
    <property type="entry name" value="HAMP"/>
    <property type="match status" value="1"/>
</dbReference>
<evidence type="ECO:0000313" key="7">
    <source>
        <dbReference type="EMBL" id="RGE62602.1"/>
    </source>
</evidence>
<dbReference type="EMBL" id="QVLU01000036">
    <property type="protein sequence ID" value="RGE65380.1"/>
    <property type="molecule type" value="Genomic_DNA"/>
</dbReference>
<keyword evidence="2" id="KW-0597">Phosphoprotein</keyword>
<protein>
    <submittedName>
        <fullName evidence="8">Two-component sensor histidine kinase</fullName>
    </submittedName>
</protein>
<dbReference type="Pfam" id="PF06580">
    <property type="entry name" value="His_kinase"/>
    <property type="match status" value="1"/>
</dbReference>
<dbReference type="GO" id="GO:0000155">
    <property type="term" value="F:phosphorelay sensor kinase activity"/>
    <property type="evidence" value="ECO:0007669"/>
    <property type="project" value="InterPro"/>
</dbReference>
<dbReference type="OrthoDB" id="9776552at2"/>
<dbReference type="GeneID" id="97986900"/>
<keyword evidence="5" id="KW-1133">Transmembrane helix</keyword>
<feature type="transmembrane region" description="Helical" evidence="5">
    <location>
        <begin position="282"/>
        <end position="305"/>
    </location>
</feature>
<evidence type="ECO:0000313" key="8">
    <source>
        <dbReference type="EMBL" id="RGE65380.1"/>
    </source>
</evidence>
<dbReference type="PANTHER" id="PTHR34220:SF7">
    <property type="entry name" value="SENSOR HISTIDINE KINASE YPDA"/>
    <property type="match status" value="1"/>
</dbReference>
<proteinExistence type="predicted"/>
<evidence type="ECO:0000256" key="5">
    <source>
        <dbReference type="SAM" id="Phobius"/>
    </source>
</evidence>
<dbReference type="SUPFAM" id="SSF55874">
    <property type="entry name" value="ATPase domain of HSP90 chaperone/DNA topoisomerase II/histidine kinase"/>
    <property type="match status" value="1"/>
</dbReference>
<dbReference type="InterPro" id="IPR003594">
    <property type="entry name" value="HATPase_dom"/>
</dbReference>
<evidence type="ECO:0000256" key="2">
    <source>
        <dbReference type="ARBA" id="ARBA00022553"/>
    </source>
</evidence>
<dbReference type="PROSITE" id="PS50885">
    <property type="entry name" value="HAMP"/>
    <property type="match status" value="1"/>
</dbReference>